<dbReference type="InterPro" id="IPR000307">
    <property type="entry name" value="Ribosomal_bS16"/>
</dbReference>
<dbReference type="NCBIfam" id="TIGR00002">
    <property type="entry name" value="S16"/>
    <property type="match status" value="1"/>
</dbReference>
<evidence type="ECO:0000256" key="1">
    <source>
        <dbReference type="ARBA" id="ARBA00022980"/>
    </source>
</evidence>
<evidence type="ECO:0000313" key="5">
    <source>
        <dbReference type="Proteomes" id="UP000177478"/>
    </source>
</evidence>
<dbReference type="STRING" id="1802689.A3F25_01030"/>
<dbReference type="PANTHER" id="PTHR12919">
    <property type="entry name" value="30S RIBOSOMAL PROTEIN S16"/>
    <property type="match status" value="1"/>
</dbReference>
<gene>
    <name evidence="3" type="primary">rpsP</name>
    <name evidence="4" type="ORF">A3F25_01030</name>
</gene>
<evidence type="ECO:0000313" key="4">
    <source>
        <dbReference type="EMBL" id="OGN19101.1"/>
    </source>
</evidence>
<evidence type="ECO:0000256" key="2">
    <source>
        <dbReference type="ARBA" id="ARBA00023274"/>
    </source>
</evidence>
<accession>A0A1F8G1H6</accession>
<reference evidence="4 5" key="1">
    <citation type="journal article" date="2016" name="Nat. Commun.">
        <title>Thousands of microbial genomes shed light on interconnected biogeochemical processes in an aquifer system.</title>
        <authorList>
            <person name="Anantharaman K."/>
            <person name="Brown C.T."/>
            <person name="Hug L.A."/>
            <person name="Sharon I."/>
            <person name="Castelle C.J."/>
            <person name="Probst A.J."/>
            <person name="Thomas B.C."/>
            <person name="Singh A."/>
            <person name="Wilkins M.J."/>
            <person name="Karaoz U."/>
            <person name="Brodie E.L."/>
            <person name="Williams K.H."/>
            <person name="Hubbard S.S."/>
            <person name="Banfield J.F."/>
        </authorList>
    </citation>
    <scope>NUCLEOTIDE SEQUENCE [LARGE SCALE GENOMIC DNA]</scope>
</reference>
<dbReference type="GO" id="GO:0003735">
    <property type="term" value="F:structural constituent of ribosome"/>
    <property type="evidence" value="ECO:0007669"/>
    <property type="project" value="InterPro"/>
</dbReference>
<dbReference type="InterPro" id="IPR023803">
    <property type="entry name" value="Ribosomal_bS16_dom_sf"/>
</dbReference>
<dbReference type="GO" id="GO:0015935">
    <property type="term" value="C:small ribosomal subunit"/>
    <property type="evidence" value="ECO:0007669"/>
    <property type="project" value="TreeGrafter"/>
</dbReference>
<comment type="caution">
    <text evidence="4">The sequence shown here is derived from an EMBL/GenBank/DDBJ whole genome shotgun (WGS) entry which is preliminary data.</text>
</comment>
<dbReference type="SUPFAM" id="SSF54565">
    <property type="entry name" value="Ribosomal protein S16"/>
    <property type="match status" value="1"/>
</dbReference>
<proteinExistence type="inferred from homology"/>
<sequence>MLKIRLQRIGKKKQAHFRLVVNEHTMKPQGKYLELLGNYNPHTKKLNVKPERISYWRSKGAQLSPTANNLLINQNIITGEKMQSWRPKVKEAGVAEATKPAEVPAVAA</sequence>
<dbReference type="Pfam" id="PF00886">
    <property type="entry name" value="Ribosomal_S16"/>
    <property type="match status" value="1"/>
</dbReference>
<name>A0A1F8G1H6_9BACT</name>
<keyword evidence="1 3" id="KW-0689">Ribosomal protein</keyword>
<dbReference type="AlphaFoldDB" id="A0A1F8G1H6"/>
<comment type="similarity">
    <text evidence="3">Belongs to the bacterial ribosomal protein bS16 family.</text>
</comment>
<dbReference type="Proteomes" id="UP000177478">
    <property type="component" value="Unassembled WGS sequence"/>
</dbReference>
<protein>
    <recommendedName>
        <fullName evidence="3">Small ribosomal subunit protein bS16</fullName>
    </recommendedName>
</protein>
<dbReference type="Gene3D" id="3.30.1320.10">
    <property type="match status" value="1"/>
</dbReference>
<organism evidence="4 5">
    <name type="scientific">Candidatus Yanofskybacteria bacterium RIFCSPHIGHO2_12_FULL_45_19b</name>
    <dbReference type="NCBI Taxonomy" id="1802689"/>
    <lineage>
        <taxon>Bacteria</taxon>
        <taxon>Candidatus Yanofskyibacteriota</taxon>
    </lineage>
</organism>
<keyword evidence="2 3" id="KW-0687">Ribonucleoprotein</keyword>
<dbReference type="GO" id="GO:0006412">
    <property type="term" value="P:translation"/>
    <property type="evidence" value="ECO:0007669"/>
    <property type="project" value="UniProtKB-UniRule"/>
</dbReference>
<dbReference type="PANTHER" id="PTHR12919:SF20">
    <property type="entry name" value="SMALL RIBOSOMAL SUBUNIT PROTEIN BS16M"/>
    <property type="match status" value="1"/>
</dbReference>
<evidence type="ECO:0000256" key="3">
    <source>
        <dbReference type="HAMAP-Rule" id="MF_00385"/>
    </source>
</evidence>
<dbReference type="HAMAP" id="MF_00385">
    <property type="entry name" value="Ribosomal_bS16"/>
    <property type="match status" value="1"/>
</dbReference>
<dbReference type="GO" id="GO:0005737">
    <property type="term" value="C:cytoplasm"/>
    <property type="evidence" value="ECO:0007669"/>
    <property type="project" value="UniProtKB-ARBA"/>
</dbReference>
<dbReference type="EMBL" id="MGKD01000023">
    <property type="protein sequence ID" value="OGN19101.1"/>
    <property type="molecule type" value="Genomic_DNA"/>
</dbReference>